<proteinExistence type="predicted"/>
<accession>A0AAV8V624</accession>
<keyword evidence="2" id="KW-1185">Reference proteome</keyword>
<comment type="caution">
    <text evidence="1">The sequence shown here is derived from an EMBL/GenBank/DDBJ whole genome shotgun (WGS) entry which is preliminary data.</text>
</comment>
<evidence type="ECO:0000313" key="2">
    <source>
        <dbReference type="Proteomes" id="UP001159042"/>
    </source>
</evidence>
<organism evidence="1 2">
    <name type="scientific">Exocentrus adspersus</name>
    <dbReference type="NCBI Taxonomy" id="1586481"/>
    <lineage>
        <taxon>Eukaryota</taxon>
        <taxon>Metazoa</taxon>
        <taxon>Ecdysozoa</taxon>
        <taxon>Arthropoda</taxon>
        <taxon>Hexapoda</taxon>
        <taxon>Insecta</taxon>
        <taxon>Pterygota</taxon>
        <taxon>Neoptera</taxon>
        <taxon>Endopterygota</taxon>
        <taxon>Coleoptera</taxon>
        <taxon>Polyphaga</taxon>
        <taxon>Cucujiformia</taxon>
        <taxon>Chrysomeloidea</taxon>
        <taxon>Cerambycidae</taxon>
        <taxon>Lamiinae</taxon>
        <taxon>Acanthocinini</taxon>
        <taxon>Exocentrus</taxon>
    </lineage>
</organism>
<gene>
    <name evidence="1" type="ORF">NQ315_014505</name>
</gene>
<protein>
    <submittedName>
        <fullName evidence="1">Uncharacterized protein</fullName>
    </submittedName>
</protein>
<dbReference type="Proteomes" id="UP001159042">
    <property type="component" value="Unassembled WGS sequence"/>
</dbReference>
<dbReference type="AlphaFoldDB" id="A0AAV8V624"/>
<name>A0AAV8V624_9CUCU</name>
<dbReference type="EMBL" id="JANEYG010000473">
    <property type="protein sequence ID" value="KAJ8909616.1"/>
    <property type="molecule type" value="Genomic_DNA"/>
</dbReference>
<evidence type="ECO:0000313" key="1">
    <source>
        <dbReference type="EMBL" id="KAJ8909616.1"/>
    </source>
</evidence>
<sequence>MYRVLITCSAQSTPTIRTESNSRDCKHFRLENRGMLAQRETEFHPWTHAPDTGPSTLKCPGSICEPDEPMGNVGHASETQT</sequence>
<reference evidence="1 2" key="1">
    <citation type="journal article" date="2023" name="Insect Mol. Biol.">
        <title>Genome sequencing provides insights into the evolution of gene families encoding plant cell wall-degrading enzymes in longhorned beetles.</title>
        <authorList>
            <person name="Shin N.R."/>
            <person name="Okamura Y."/>
            <person name="Kirsch R."/>
            <person name="Pauchet Y."/>
        </authorList>
    </citation>
    <scope>NUCLEOTIDE SEQUENCE [LARGE SCALE GENOMIC DNA]</scope>
    <source>
        <strain evidence="1">EAD_L_NR</strain>
    </source>
</reference>